<organism evidence="1 2">
    <name type="scientific">Anaerotruncus colihominis DSM 17241</name>
    <dbReference type="NCBI Taxonomy" id="445972"/>
    <lineage>
        <taxon>Bacteria</taxon>
        <taxon>Bacillati</taxon>
        <taxon>Bacillota</taxon>
        <taxon>Clostridia</taxon>
        <taxon>Eubacteriales</taxon>
        <taxon>Oscillospiraceae</taxon>
        <taxon>Anaerotruncus</taxon>
    </lineage>
</organism>
<accession>B0PAI4</accession>
<dbReference type="EMBL" id="ABGD02000013">
    <property type="protein sequence ID" value="EDS11576.1"/>
    <property type="molecule type" value="Genomic_DNA"/>
</dbReference>
<evidence type="ECO:0000313" key="2">
    <source>
        <dbReference type="Proteomes" id="UP000003803"/>
    </source>
</evidence>
<dbReference type="Proteomes" id="UP000003803">
    <property type="component" value="Unassembled WGS sequence"/>
</dbReference>
<gene>
    <name evidence="1" type="ORF">ANACOL_01784</name>
</gene>
<keyword evidence="2" id="KW-1185">Reference proteome</keyword>
<evidence type="ECO:0000313" key="1">
    <source>
        <dbReference type="EMBL" id="EDS11576.1"/>
    </source>
</evidence>
<name>B0PAI4_9FIRM</name>
<reference evidence="1" key="1">
    <citation type="submission" date="2007-11" db="EMBL/GenBank/DDBJ databases">
        <authorList>
            <person name="Fulton L."/>
            <person name="Clifton S."/>
            <person name="Fulton B."/>
            <person name="Xu J."/>
            <person name="Minx P."/>
            <person name="Pepin K.H."/>
            <person name="Johnson M."/>
            <person name="Thiruvilangam P."/>
            <person name="Bhonagiri V."/>
            <person name="Nash W.E."/>
            <person name="Mardis E.R."/>
            <person name="Wilson R.K."/>
        </authorList>
    </citation>
    <scope>NUCLEOTIDE SEQUENCE [LARGE SCALE GENOMIC DNA]</scope>
    <source>
        <strain evidence="1">DSM 17241</strain>
    </source>
</reference>
<dbReference type="AlphaFoldDB" id="B0PAI4"/>
<reference evidence="1" key="2">
    <citation type="submission" date="2013-09" db="EMBL/GenBank/DDBJ databases">
        <title>Draft genome sequence of Anaerotruncus colihominis(DSM 17241).</title>
        <authorList>
            <person name="Sudarsanam P."/>
            <person name="Ley R."/>
            <person name="Guruge J."/>
            <person name="Turnbaugh P.J."/>
            <person name="Mahowald M."/>
            <person name="Liep D."/>
            <person name="Gordon J."/>
        </authorList>
    </citation>
    <scope>NUCLEOTIDE SEQUENCE</scope>
    <source>
        <strain evidence="1">DSM 17241</strain>
    </source>
</reference>
<dbReference type="HOGENOM" id="CLU_3148788_0_0_9"/>
<proteinExistence type="predicted"/>
<protein>
    <submittedName>
        <fullName evidence="1">Uncharacterized protein</fullName>
    </submittedName>
</protein>
<comment type="caution">
    <text evidence="1">The sequence shown here is derived from an EMBL/GenBank/DDBJ whole genome shotgun (WGS) entry which is preliminary data.</text>
</comment>
<sequence length="48" mass="5697">MPRGWRGFLQCRPSRYLKKIPQKQIPVLFPGALEYFIEKPVDICFLIC</sequence>